<name>A0ABW3LWF9_9GAMM</name>
<evidence type="ECO:0008006" key="4">
    <source>
        <dbReference type="Google" id="ProtNLM"/>
    </source>
</evidence>
<dbReference type="Proteomes" id="UP001597033">
    <property type="component" value="Unassembled WGS sequence"/>
</dbReference>
<sequence length="329" mass="37563">MSWLRTLGREFTKVAEGLVRAGKAAVAATAPVVRKVMQSARDTVDELARRMQRARGDAQSEQEVVERQLQEVNARIARLHRAYRDNGGLTDREKAEWQRLKARREALVRDLDDLQAGTFAEGVVDPDREYESTTVTEQKAHLIDMLTGQTTYGKKCRVCRRAMTLQWNRSVGTPGLRDFFWGCSGWYIVGNTGRHACRYTEMLSQDDFRIFMDVTRPEFQMKAEDVRRKVMDPGRRQRLRQALDAVRTQNKESDIGLAHYRCPVHGESLRLQRKSDSGGDFLDEYFLGCPRWLPRNEGCNFLIKLKSPGRVAGVLQEAYGTNAAQVFDG</sequence>
<organism evidence="2 3">
    <name type="scientific">Pseudoxanthomonas kaohsiungensis</name>
    <dbReference type="NCBI Taxonomy" id="283923"/>
    <lineage>
        <taxon>Bacteria</taxon>
        <taxon>Pseudomonadati</taxon>
        <taxon>Pseudomonadota</taxon>
        <taxon>Gammaproteobacteria</taxon>
        <taxon>Lysobacterales</taxon>
        <taxon>Lysobacteraceae</taxon>
        <taxon>Pseudoxanthomonas</taxon>
    </lineage>
</organism>
<comment type="caution">
    <text evidence="2">The sequence shown here is derived from an EMBL/GenBank/DDBJ whole genome shotgun (WGS) entry which is preliminary data.</text>
</comment>
<protein>
    <recommendedName>
        <fullName evidence="4">Phage protein</fullName>
    </recommendedName>
</protein>
<reference evidence="3" key="1">
    <citation type="journal article" date="2019" name="Int. J. Syst. Evol. Microbiol.">
        <title>The Global Catalogue of Microorganisms (GCM) 10K type strain sequencing project: providing services to taxonomists for standard genome sequencing and annotation.</title>
        <authorList>
            <consortium name="The Broad Institute Genomics Platform"/>
            <consortium name="The Broad Institute Genome Sequencing Center for Infectious Disease"/>
            <person name="Wu L."/>
            <person name="Ma J."/>
        </authorList>
    </citation>
    <scope>NUCLEOTIDE SEQUENCE [LARGE SCALE GENOMIC DNA]</scope>
    <source>
        <strain evidence="3">CCUG 55854</strain>
    </source>
</reference>
<evidence type="ECO:0000313" key="2">
    <source>
        <dbReference type="EMBL" id="MFD1042666.1"/>
    </source>
</evidence>
<evidence type="ECO:0000256" key="1">
    <source>
        <dbReference type="SAM" id="Coils"/>
    </source>
</evidence>
<dbReference type="RefSeq" id="WP_162378497.1">
    <property type="nucleotide sequence ID" value="NZ_JBHTKN010000006.1"/>
</dbReference>
<proteinExistence type="predicted"/>
<gene>
    <name evidence="2" type="ORF">ACFQ2N_09940</name>
</gene>
<keyword evidence="1" id="KW-0175">Coiled coil</keyword>
<keyword evidence="3" id="KW-1185">Reference proteome</keyword>
<evidence type="ECO:0000313" key="3">
    <source>
        <dbReference type="Proteomes" id="UP001597033"/>
    </source>
</evidence>
<dbReference type="EMBL" id="JBHTKN010000006">
    <property type="protein sequence ID" value="MFD1042666.1"/>
    <property type="molecule type" value="Genomic_DNA"/>
</dbReference>
<feature type="coiled-coil region" evidence="1">
    <location>
        <begin position="37"/>
        <end position="82"/>
    </location>
</feature>
<accession>A0ABW3LWF9</accession>